<reference evidence="4 5" key="1">
    <citation type="submission" date="2016-03" db="EMBL/GenBank/DDBJ databases">
        <authorList>
            <person name="Ploux O."/>
        </authorList>
    </citation>
    <scope>NUCLEOTIDE SEQUENCE [LARGE SCALE GENOMIC DNA]</scope>
    <source>
        <strain evidence="4 5">UAMH 11012</strain>
    </source>
</reference>
<name>A0A1L7WBW8_9HELO</name>
<proteinExistence type="inferred from homology"/>
<dbReference type="InterPro" id="IPR036291">
    <property type="entry name" value="NAD(P)-bd_dom_sf"/>
</dbReference>
<accession>A0A1L7WBW8</accession>
<evidence type="ECO:0000256" key="1">
    <source>
        <dbReference type="ARBA" id="ARBA00006484"/>
    </source>
</evidence>
<evidence type="ECO:0000256" key="3">
    <source>
        <dbReference type="ARBA" id="ARBA00023002"/>
    </source>
</evidence>
<dbReference type="Gene3D" id="3.40.50.720">
    <property type="entry name" value="NAD(P)-binding Rossmann-like Domain"/>
    <property type="match status" value="1"/>
</dbReference>
<dbReference type="InterPro" id="IPR002347">
    <property type="entry name" value="SDR_fam"/>
</dbReference>
<dbReference type="EMBL" id="FJOG01000001">
    <property type="protein sequence ID" value="CZR50268.1"/>
    <property type="molecule type" value="Genomic_DNA"/>
</dbReference>
<protein>
    <recommendedName>
        <fullName evidence="6">Dehydrogenases with different specificities (Related to short-chain alcohol dehydrogenases)</fullName>
    </recommendedName>
</protein>
<dbReference type="GO" id="GO:0016491">
    <property type="term" value="F:oxidoreductase activity"/>
    <property type="evidence" value="ECO:0007669"/>
    <property type="project" value="UniProtKB-KW"/>
</dbReference>
<comment type="similarity">
    <text evidence="1">Belongs to the short-chain dehydrogenases/reductases (SDR) family.</text>
</comment>
<gene>
    <name evidence="4" type="ORF">PAC_00140</name>
</gene>
<dbReference type="OrthoDB" id="1933717at2759"/>
<dbReference type="AlphaFoldDB" id="A0A1L7WBW8"/>
<dbReference type="STRING" id="576137.A0A1L7WBW8"/>
<evidence type="ECO:0008006" key="6">
    <source>
        <dbReference type="Google" id="ProtNLM"/>
    </source>
</evidence>
<dbReference type="Pfam" id="PF00106">
    <property type="entry name" value="adh_short"/>
    <property type="match status" value="1"/>
</dbReference>
<organism evidence="4 5">
    <name type="scientific">Phialocephala subalpina</name>
    <dbReference type="NCBI Taxonomy" id="576137"/>
    <lineage>
        <taxon>Eukaryota</taxon>
        <taxon>Fungi</taxon>
        <taxon>Dikarya</taxon>
        <taxon>Ascomycota</taxon>
        <taxon>Pezizomycotina</taxon>
        <taxon>Leotiomycetes</taxon>
        <taxon>Helotiales</taxon>
        <taxon>Mollisiaceae</taxon>
        <taxon>Phialocephala</taxon>
        <taxon>Phialocephala fortinii species complex</taxon>
    </lineage>
</organism>
<keyword evidence="2" id="KW-0521">NADP</keyword>
<keyword evidence="5" id="KW-1185">Reference proteome</keyword>
<keyword evidence="3" id="KW-0560">Oxidoreductase</keyword>
<dbReference type="PANTHER" id="PTHR43963">
    <property type="entry name" value="CARBONYL REDUCTASE 1-RELATED"/>
    <property type="match status" value="1"/>
</dbReference>
<dbReference type="SUPFAM" id="SSF51735">
    <property type="entry name" value="NAD(P)-binding Rossmann-fold domains"/>
    <property type="match status" value="1"/>
</dbReference>
<evidence type="ECO:0000313" key="5">
    <source>
        <dbReference type="Proteomes" id="UP000184330"/>
    </source>
</evidence>
<dbReference type="PANTHER" id="PTHR43963:SF6">
    <property type="entry name" value="CHAIN DEHYDROGENASE FAMILY PROTEIN, PUTATIVE (AFU_ORTHOLOGUE AFUA_3G15350)-RELATED"/>
    <property type="match status" value="1"/>
</dbReference>
<evidence type="ECO:0000256" key="2">
    <source>
        <dbReference type="ARBA" id="ARBA00022857"/>
    </source>
</evidence>
<evidence type="ECO:0000313" key="4">
    <source>
        <dbReference type="EMBL" id="CZR50268.1"/>
    </source>
</evidence>
<sequence>MASRDPSRGETAVSTLAGQGLSVEHVILDVTDDDSIIAAAKVVEEKNGHIDVLVNNAGIIVKHLNDRSRRQAWKDTFDTNVFGVAPVTDAFIPLLKKSVDPAPRAVFGSSDLGRLETKYDPQHQHFKRPVLVYRCSKTALHMLALAERSVEGGPKNAVRLAVLGKDGETGQISGDEGILP</sequence>
<dbReference type="Proteomes" id="UP000184330">
    <property type="component" value="Unassembled WGS sequence"/>
</dbReference>